<dbReference type="Pfam" id="PF02049">
    <property type="entry name" value="FliE"/>
    <property type="match status" value="1"/>
</dbReference>
<evidence type="ECO:0000256" key="5">
    <source>
        <dbReference type="NCBIfam" id="TIGR00205"/>
    </source>
</evidence>
<dbReference type="GO" id="GO:0071973">
    <property type="term" value="P:bacterial-type flagellum-dependent cell motility"/>
    <property type="evidence" value="ECO:0007669"/>
    <property type="project" value="InterPro"/>
</dbReference>
<dbReference type="PRINTS" id="PR01006">
    <property type="entry name" value="FLGHOOKFLIE"/>
</dbReference>
<dbReference type="AlphaFoldDB" id="F8GTW5"/>
<dbReference type="HOGENOM" id="CLU_147249_0_2_4"/>
<proteinExistence type="inferred from homology"/>
<keyword evidence="6" id="KW-0969">Cilium</keyword>
<gene>
    <name evidence="4 6" type="primary">fliE</name>
    <name evidence="6" type="ordered locus">CNE_2c23330</name>
</gene>
<protein>
    <recommendedName>
        <fullName evidence="4 5">Flagellar hook-basal body complex protein FliE</fullName>
    </recommendedName>
</protein>
<dbReference type="EMBL" id="CP002878">
    <property type="protein sequence ID" value="AEI81281.1"/>
    <property type="molecule type" value="Genomic_DNA"/>
</dbReference>
<comment type="similarity">
    <text evidence="2 4">Belongs to the FliE family.</text>
</comment>
<dbReference type="PANTHER" id="PTHR34653:SF1">
    <property type="entry name" value="FLAGELLAR HOOK-BASAL BODY COMPLEX PROTEIN FLIE"/>
    <property type="match status" value="1"/>
</dbReference>
<name>F8GTW5_CUPNN</name>
<evidence type="ECO:0000256" key="1">
    <source>
        <dbReference type="ARBA" id="ARBA00004117"/>
    </source>
</evidence>
<comment type="subcellular location">
    <subcellularLocation>
        <location evidence="1 4">Bacterial flagellum basal body</location>
    </subcellularLocation>
</comment>
<evidence type="ECO:0000256" key="2">
    <source>
        <dbReference type="ARBA" id="ARBA00009272"/>
    </source>
</evidence>
<sequence length="126" mass="13481">MQGRATRRTLPVDRHTTSQMTTISSIEGMLQQLRGMSQVASGNSASQSAAPVGGGFAGELQRSLGRINAAQERAYGHAEAFELGKPGVALNDVMIDLQKANVSFQTGVQVRNRLVAAYQEMMNMAV</sequence>
<keyword evidence="3 4" id="KW-0975">Bacterial flagellum</keyword>
<organism evidence="6 7">
    <name type="scientific">Cupriavidus necator (strain ATCC 43291 / DSM 13513 / CCUG 52238 / LMG 8453 / N-1)</name>
    <name type="common">Ralstonia eutropha</name>
    <dbReference type="NCBI Taxonomy" id="1042878"/>
    <lineage>
        <taxon>Bacteria</taxon>
        <taxon>Pseudomonadati</taxon>
        <taxon>Pseudomonadota</taxon>
        <taxon>Betaproteobacteria</taxon>
        <taxon>Burkholderiales</taxon>
        <taxon>Burkholderiaceae</taxon>
        <taxon>Cupriavidus</taxon>
    </lineage>
</organism>
<dbReference type="GO" id="GO:0005198">
    <property type="term" value="F:structural molecule activity"/>
    <property type="evidence" value="ECO:0007669"/>
    <property type="project" value="UniProtKB-UniRule"/>
</dbReference>
<dbReference type="NCBIfam" id="TIGR00205">
    <property type="entry name" value="fliE"/>
    <property type="match status" value="1"/>
</dbReference>
<keyword evidence="6" id="KW-0282">Flagellum</keyword>
<evidence type="ECO:0000256" key="4">
    <source>
        <dbReference type="HAMAP-Rule" id="MF_00724"/>
    </source>
</evidence>
<evidence type="ECO:0000313" key="7">
    <source>
        <dbReference type="Proteomes" id="UP000006798"/>
    </source>
</evidence>
<dbReference type="GO" id="GO:0003774">
    <property type="term" value="F:cytoskeletal motor activity"/>
    <property type="evidence" value="ECO:0007669"/>
    <property type="project" value="InterPro"/>
</dbReference>
<dbReference type="GO" id="GO:0009425">
    <property type="term" value="C:bacterial-type flagellum basal body"/>
    <property type="evidence" value="ECO:0007669"/>
    <property type="project" value="UniProtKB-SubCell"/>
</dbReference>
<keyword evidence="6" id="KW-0966">Cell projection</keyword>
<dbReference type="InterPro" id="IPR001624">
    <property type="entry name" value="FliE"/>
</dbReference>
<dbReference type="KEGG" id="cnc:CNE_2c23330"/>
<evidence type="ECO:0000256" key="3">
    <source>
        <dbReference type="ARBA" id="ARBA00023143"/>
    </source>
</evidence>
<dbReference type="PANTHER" id="PTHR34653">
    <property type="match status" value="1"/>
</dbReference>
<reference evidence="6 7" key="1">
    <citation type="journal article" date="2011" name="J. Bacteriol.">
        <title>Complete genome sequence of the type strain Cupriavidus necator N-1.</title>
        <authorList>
            <person name="Poehlein A."/>
            <person name="Kusian B."/>
            <person name="Friedrich B."/>
            <person name="Daniel R."/>
            <person name="Bowien B."/>
        </authorList>
    </citation>
    <scope>NUCLEOTIDE SEQUENCE [LARGE SCALE GENOMIC DNA]</scope>
    <source>
        <strain evidence="7">ATCC 43291 / DSM 13513 / CCUG 52238 / LMG 8453 / N-1</strain>
    </source>
</reference>
<dbReference type="HAMAP" id="MF_00724">
    <property type="entry name" value="FliE"/>
    <property type="match status" value="1"/>
</dbReference>
<evidence type="ECO:0000313" key="6">
    <source>
        <dbReference type="EMBL" id="AEI81281.1"/>
    </source>
</evidence>
<accession>F8GTW5</accession>
<dbReference type="Proteomes" id="UP000006798">
    <property type="component" value="Chromosome 2"/>
</dbReference>